<dbReference type="GO" id="GO:0043161">
    <property type="term" value="P:proteasome-mediated ubiquitin-dependent protein catabolic process"/>
    <property type="evidence" value="ECO:0007669"/>
    <property type="project" value="InterPro"/>
</dbReference>
<gene>
    <name evidence="12" type="ORF">K402DRAFT_394272</name>
</gene>
<evidence type="ECO:0000256" key="6">
    <source>
        <dbReference type="ARBA" id="ARBA00022771"/>
    </source>
</evidence>
<feature type="region of interest" description="Disordered" evidence="9">
    <location>
        <begin position="315"/>
        <end position="377"/>
    </location>
</feature>
<dbReference type="InterPro" id="IPR045098">
    <property type="entry name" value="Fyv10_fam"/>
</dbReference>
<comment type="similarity">
    <text evidence="3">Belongs to the FYV10 family.</text>
</comment>
<dbReference type="InterPro" id="IPR013144">
    <property type="entry name" value="CRA_dom"/>
</dbReference>
<evidence type="ECO:0000256" key="8">
    <source>
        <dbReference type="PROSITE-ProRule" id="PRU01215"/>
    </source>
</evidence>
<reference evidence="12" key="1">
    <citation type="journal article" date="2020" name="Stud. Mycol.">
        <title>101 Dothideomycetes genomes: a test case for predicting lifestyles and emergence of pathogens.</title>
        <authorList>
            <person name="Haridas S."/>
            <person name="Albert R."/>
            <person name="Binder M."/>
            <person name="Bloem J."/>
            <person name="Labutti K."/>
            <person name="Salamov A."/>
            <person name="Andreopoulos B."/>
            <person name="Baker S."/>
            <person name="Barry K."/>
            <person name="Bills G."/>
            <person name="Bluhm B."/>
            <person name="Cannon C."/>
            <person name="Castanera R."/>
            <person name="Culley D."/>
            <person name="Daum C."/>
            <person name="Ezra D."/>
            <person name="Gonzalez J."/>
            <person name="Henrissat B."/>
            <person name="Kuo A."/>
            <person name="Liang C."/>
            <person name="Lipzen A."/>
            <person name="Lutzoni F."/>
            <person name="Magnuson J."/>
            <person name="Mondo S."/>
            <person name="Nolan M."/>
            <person name="Ohm R."/>
            <person name="Pangilinan J."/>
            <person name="Park H.-J."/>
            <person name="Ramirez L."/>
            <person name="Alfaro M."/>
            <person name="Sun H."/>
            <person name="Tritt A."/>
            <person name="Yoshinaga Y."/>
            <person name="Zwiers L.-H."/>
            <person name="Turgeon B."/>
            <person name="Goodwin S."/>
            <person name="Spatafora J."/>
            <person name="Crous P."/>
            <person name="Grigoriev I."/>
        </authorList>
    </citation>
    <scope>NUCLEOTIDE SEQUENCE</scope>
    <source>
        <strain evidence="12">CBS 113979</strain>
    </source>
</reference>
<dbReference type="InterPro" id="IPR006595">
    <property type="entry name" value="CTLH_C"/>
</dbReference>
<dbReference type="GO" id="GO:0034657">
    <property type="term" value="C:GID complex"/>
    <property type="evidence" value="ECO:0007669"/>
    <property type="project" value="TreeGrafter"/>
</dbReference>
<comment type="subcellular location">
    <subcellularLocation>
        <location evidence="2">Cytoplasm</location>
    </subcellularLocation>
</comment>
<evidence type="ECO:0000256" key="7">
    <source>
        <dbReference type="ARBA" id="ARBA00022833"/>
    </source>
</evidence>
<keyword evidence="13" id="KW-1185">Reference proteome</keyword>
<dbReference type="OrthoDB" id="1933455at2759"/>
<evidence type="ECO:0000313" key="13">
    <source>
        <dbReference type="Proteomes" id="UP000800041"/>
    </source>
</evidence>
<evidence type="ECO:0000256" key="9">
    <source>
        <dbReference type="SAM" id="MobiDB-lite"/>
    </source>
</evidence>
<dbReference type="PROSITE" id="PS50897">
    <property type="entry name" value="CTLH"/>
    <property type="match status" value="1"/>
</dbReference>
<dbReference type="SMART" id="SM00668">
    <property type="entry name" value="CTLH"/>
    <property type="match status" value="1"/>
</dbReference>
<evidence type="ECO:0000313" key="12">
    <source>
        <dbReference type="EMBL" id="KAF1986027.1"/>
    </source>
</evidence>
<comment type="function">
    <text evidence="1">Involved in the proteasome-dependent degradation of fructose-1,6-bisphosphatase.</text>
</comment>
<keyword evidence="7" id="KW-0862">Zinc</keyword>
<evidence type="ECO:0000259" key="11">
    <source>
        <dbReference type="PROSITE" id="PS51867"/>
    </source>
</evidence>
<dbReference type="AlphaFoldDB" id="A0A6G1GZ08"/>
<dbReference type="EMBL" id="ML977159">
    <property type="protein sequence ID" value="KAF1986027.1"/>
    <property type="molecule type" value="Genomic_DNA"/>
</dbReference>
<feature type="domain" description="RING-Gid-type" evidence="11">
    <location>
        <begin position="388"/>
        <end position="469"/>
    </location>
</feature>
<dbReference type="PROSITE" id="PS51867">
    <property type="entry name" value="ZF_RING_GID"/>
    <property type="match status" value="1"/>
</dbReference>
<feature type="compositionally biased region" description="Low complexity" evidence="9">
    <location>
        <begin position="353"/>
        <end position="377"/>
    </location>
</feature>
<keyword evidence="6 8" id="KW-0863">Zinc-finger</keyword>
<dbReference type="InterPro" id="IPR024964">
    <property type="entry name" value="CTLH/CRA"/>
</dbReference>
<evidence type="ECO:0000256" key="4">
    <source>
        <dbReference type="ARBA" id="ARBA00022490"/>
    </source>
</evidence>
<evidence type="ECO:0008006" key="14">
    <source>
        <dbReference type="Google" id="ProtNLM"/>
    </source>
</evidence>
<evidence type="ECO:0000259" key="10">
    <source>
        <dbReference type="PROSITE" id="PS50897"/>
    </source>
</evidence>
<dbReference type="SMART" id="SM00757">
    <property type="entry name" value="CRA"/>
    <property type="match status" value="1"/>
</dbReference>
<protein>
    <recommendedName>
        <fullName evidence="14">Protein FYV10</fullName>
    </recommendedName>
</protein>
<dbReference type="GO" id="GO:0005634">
    <property type="term" value="C:nucleus"/>
    <property type="evidence" value="ECO:0007669"/>
    <property type="project" value="TreeGrafter"/>
</dbReference>
<dbReference type="InterPro" id="IPR044063">
    <property type="entry name" value="ZF_RING_GID"/>
</dbReference>
<dbReference type="InterPro" id="IPR006594">
    <property type="entry name" value="LisH"/>
</dbReference>
<dbReference type="GO" id="GO:0005737">
    <property type="term" value="C:cytoplasm"/>
    <property type="evidence" value="ECO:0007669"/>
    <property type="project" value="UniProtKB-SubCell"/>
</dbReference>
<accession>A0A6G1GZ08</accession>
<feature type="region of interest" description="Disordered" evidence="9">
    <location>
        <begin position="436"/>
        <end position="468"/>
    </location>
</feature>
<feature type="compositionally biased region" description="Gly residues" evidence="9">
    <location>
        <begin position="447"/>
        <end position="460"/>
    </location>
</feature>
<dbReference type="GO" id="GO:0008270">
    <property type="term" value="F:zinc ion binding"/>
    <property type="evidence" value="ECO:0007669"/>
    <property type="project" value="UniProtKB-KW"/>
</dbReference>
<dbReference type="PROSITE" id="PS50896">
    <property type="entry name" value="LISH"/>
    <property type="match status" value="1"/>
</dbReference>
<evidence type="ECO:0000256" key="3">
    <source>
        <dbReference type="ARBA" id="ARBA00010615"/>
    </source>
</evidence>
<dbReference type="PANTHER" id="PTHR12170">
    <property type="entry name" value="MACROPHAGE ERYTHROBLAST ATTACHER-RELATED"/>
    <property type="match status" value="1"/>
</dbReference>
<dbReference type="GO" id="GO:0061630">
    <property type="term" value="F:ubiquitin protein ligase activity"/>
    <property type="evidence" value="ECO:0007669"/>
    <property type="project" value="InterPro"/>
</dbReference>
<organism evidence="12 13">
    <name type="scientific">Aulographum hederae CBS 113979</name>
    <dbReference type="NCBI Taxonomy" id="1176131"/>
    <lineage>
        <taxon>Eukaryota</taxon>
        <taxon>Fungi</taxon>
        <taxon>Dikarya</taxon>
        <taxon>Ascomycota</taxon>
        <taxon>Pezizomycotina</taxon>
        <taxon>Dothideomycetes</taxon>
        <taxon>Pleosporomycetidae</taxon>
        <taxon>Aulographales</taxon>
        <taxon>Aulographaceae</taxon>
    </lineage>
</organism>
<evidence type="ECO:0000256" key="5">
    <source>
        <dbReference type="ARBA" id="ARBA00022723"/>
    </source>
</evidence>
<dbReference type="Pfam" id="PF10607">
    <property type="entry name" value="CTLH"/>
    <property type="match status" value="1"/>
</dbReference>
<feature type="domain" description="CTLH" evidence="10">
    <location>
        <begin position="168"/>
        <end position="225"/>
    </location>
</feature>
<proteinExistence type="inferred from homology"/>
<evidence type="ECO:0000256" key="2">
    <source>
        <dbReference type="ARBA" id="ARBA00004496"/>
    </source>
</evidence>
<feature type="compositionally biased region" description="Polar residues" evidence="9">
    <location>
        <begin position="315"/>
        <end position="336"/>
    </location>
</feature>
<name>A0A6G1GZ08_9PEZI</name>
<keyword evidence="5" id="KW-0479">Metal-binding</keyword>
<dbReference type="PANTHER" id="PTHR12170:SF2">
    <property type="entry name" value="E3 UBIQUITIN-PROTEIN TRANSFERASE MAEA"/>
    <property type="match status" value="1"/>
</dbReference>
<sequence length="485" mass="52496">MAEFHAAALNPNSHLILDQSLLRLPTEILKKNNKTAQTLVSVEQHHVLKSLSSAAKVCVETPDASTAQAAALSALDTNIANLTLLKSKLSALQSSNANVHSSTHARLTHLAELQNIPSLADVKYDEWSRVRLDRLLVDYLLRQGYIESARQLATSKSILPLVSVEIDAFEACGRIEKSLRSGRLTEALVWCSDNKKELRKLNSCLEGELRFQQYIELVRSGEWRKLGEATVYARKHLAGGNDAEFAIRAAGLLAFTSDTSAEPYRALYSSDRYTTLATLFLQTYQTLYSLPEVPLLSTTLSAGLSALKTPACHSNTTPSIGSNPGASAHNPSQHPQNPHRNRTTHSNNPNVFTPSATATASVNPSSSSTTGPPASTTSASLLLTHSLCPICSTELNELARGVPRAHHLKSHVDADLVVLPNGRVYGRRRLEEANRALVGSGGEEEGSGGGGRDGNGGAEGDGWVRDPMDLGRRWKWSEVKKVYIS</sequence>
<feature type="zinc finger region" description="RING-Gid-type" evidence="8">
    <location>
        <begin position="388"/>
        <end position="469"/>
    </location>
</feature>
<dbReference type="Proteomes" id="UP000800041">
    <property type="component" value="Unassembled WGS sequence"/>
</dbReference>
<keyword evidence="4" id="KW-0963">Cytoplasm</keyword>
<evidence type="ECO:0000256" key="1">
    <source>
        <dbReference type="ARBA" id="ARBA00002343"/>
    </source>
</evidence>